<name>F0ZHD0_DICPU</name>
<evidence type="ECO:0000256" key="3">
    <source>
        <dbReference type="ARBA" id="ARBA00022729"/>
    </source>
</evidence>
<comment type="similarity">
    <text evidence="2">Belongs to the glycosyl hydrolase 18 family.</text>
</comment>
<organism evidence="11 12">
    <name type="scientific">Dictyostelium purpureum</name>
    <name type="common">Slime mold</name>
    <dbReference type="NCBI Taxonomy" id="5786"/>
    <lineage>
        <taxon>Eukaryota</taxon>
        <taxon>Amoebozoa</taxon>
        <taxon>Evosea</taxon>
        <taxon>Eumycetozoa</taxon>
        <taxon>Dictyostelia</taxon>
        <taxon>Dictyosteliales</taxon>
        <taxon>Dictyosteliaceae</taxon>
        <taxon>Dictyostelium</taxon>
    </lineage>
</organism>
<keyword evidence="5" id="KW-0325">Glycoprotein</keyword>
<evidence type="ECO:0000313" key="12">
    <source>
        <dbReference type="Proteomes" id="UP000001064"/>
    </source>
</evidence>
<sequence length="373" mass="42967">MKYFFIIFIIFLYINKITCINNKPCPCSNQKLCEPVSVGYRKEFLGFSVNNTHYPYYDWDILTTIGVFYDEPIEDELLCLAHSKDVRLVYSAYYPVDQLGNYTQRTEWINEKVEQVVSTYADGVNFDVEDPITNATIAQWYTELVDETNKAFKSINPYYSVTVDIAWSPNCIDDRCYDYVGLSKVSDYMVVMDYDLRSRVYGVSVCTASANSPPELIIEGLLNFTKLGISPDVLVMGLPFYGYNYSCINSNSTFDSKECVIPAGSYLGCNCTDAVGNEVNYDLIMDMLQDDSIKKSPLGWDRDLQSPFFNFIDPSTNSKHQMWFDNPESLEYKVKMARKYELRGVSVWNIDQLNTHNQKQSDPMWESLGIFFK</sequence>
<dbReference type="FunCoup" id="F0ZHD0">
    <property type="interactions" value="1"/>
</dbReference>
<dbReference type="GO" id="GO:0016798">
    <property type="term" value="F:hydrolase activity, acting on glycosyl bonds"/>
    <property type="evidence" value="ECO:0007669"/>
    <property type="project" value="UniProtKB-KW"/>
</dbReference>
<accession>F0ZHD0</accession>
<evidence type="ECO:0000259" key="10">
    <source>
        <dbReference type="PROSITE" id="PS51910"/>
    </source>
</evidence>
<dbReference type="GeneID" id="10500247"/>
<dbReference type="KEGG" id="dpp:DICPUDRAFT_47033"/>
<keyword evidence="4" id="KW-0378">Hydrolase</keyword>
<dbReference type="Gene3D" id="3.20.20.80">
    <property type="entry name" value="Glycosidases"/>
    <property type="match status" value="1"/>
</dbReference>
<dbReference type="PROSITE" id="PS51910">
    <property type="entry name" value="GH18_2"/>
    <property type="match status" value="1"/>
</dbReference>
<dbReference type="Pfam" id="PF00704">
    <property type="entry name" value="Glyco_hydro_18"/>
    <property type="match status" value="1"/>
</dbReference>
<evidence type="ECO:0000256" key="9">
    <source>
        <dbReference type="SAM" id="SignalP"/>
    </source>
</evidence>
<evidence type="ECO:0000256" key="1">
    <source>
        <dbReference type="ARBA" id="ARBA00004371"/>
    </source>
</evidence>
<keyword evidence="7" id="KW-0326">Glycosidase</keyword>
<dbReference type="RefSeq" id="XP_003286831.1">
    <property type="nucleotide sequence ID" value="XM_003286783.1"/>
</dbReference>
<dbReference type="SUPFAM" id="SSF51445">
    <property type="entry name" value="(Trans)glycosidases"/>
    <property type="match status" value="1"/>
</dbReference>
<dbReference type="SMART" id="SM00636">
    <property type="entry name" value="Glyco_18"/>
    <property type="match status" value="1"/>
</dbReference>
<dbReference type="InParanoid" id="F0ZHD0"/>
<reference evidence="12" key="1">
    <citation type="journal article" date="2011" name="Genome Biol.">
        <title>Comparative genomics of the social amoebae Dictyostelium discoideum and Dictyostelium purpureum.</title>
        <authorList>
            <consortium name="US DOE Joint Genome Institute (JGI-PGF)"/>
            <person name="Sucgang R."/>
            <person name="Kuo A."/>
            <person name="Tian X."/>
            <person name="Salerno W."/>
            <person name="Parikh A."/>
            <person name="Feasley C.L."/>
            <person name="Dalin E."/>
            <person name="Tu H."/>
            <person name="Huang E."/>
            <person name="Barry K."/>
            <person name="Lindquist E."/>
            <person name="Shapiro H."/>
            <person name="Bruce D."/>
            <person name="Schmutz J."/>
            <person name="Salamov A."/>
            <person name="Fey P."/>
            <person name="Gaudet P."/>
            <person name="Anjard C."/>
            <person name="Babu M.M."/>
            <person name="Basu S."/>
            <person name="Bushmanova Y."/>
            <person name="van der Wel H."/>
            <person name="Katoh-Kurasawa M."/>
            <person name="Dinh C."/>
            <person name="Coutinho P.M."/>
            <person name="Saito T."/>
            <person name="Elias M."/>
            <person name="Schaap P."/>
            <person name="Kay R.R."/>
            <person name="Henrissat B."/>
            <person name="Eichinger L."/>
            <person name="Rivero F."/>
            <person name="Putnam N.H."/>
            <person name="West C.M."/>
            <person name="Loomis W.F."/>
            <person name="Chisholm R.L."/>
            <person name="Shaulsky G."/>
            <person name="Strassmann J.E."/>
            <person name="Queller D.C."/>
            <person name="Kuspa A."/>
            <person name="Grigoriev I.V."/>
        </authorList>
    </citation>
    <scope>NUCLEOTIDE SEQUENCE [LARGE SCALE GENOMIC DNA]</scope>
    <source>
        <strain evidence="12">QSDP1</strain>
    </source>
</reference>
<feature type="domain" description="GH18" evidence="10">
    <location>
        <begin position="1"/>
        <end position="373"/>
    </location>
</feature>
<evidence type="ECO:0000256" key="8">
    <source>
        <dbReference type="ARBA" id="ARBA00059340"/>
    </source>
</evidence>
<dbReference type="EMBL" id="GL871020">
    <property type="protein sequence ID" value="EGC36663.1"/>
    <property type="molecule type" value="Genomic_DNA"/>
</dbReference>
<dbReference type="InterPro" id="IPR001223">
    <property type="entry name" value="Glyco_hydro18_cat"/>
</dbReference>
<comment type="subcellular location">
    <subcellularLocation>
        <location evidence="1">Lysosome</location>
    </subcellularLocation>
</comment>
<dbReference type="OrthoDB" id="16630at2759"/>
<dbReference type="InterPro" id="IPR017853">
    <property type="entry name" value="GH"/>
</dbReference>
<evidence type="ECO:0000256" key="4">
    <source>
        <dbReference type="ARBA" id="ARBA00022801"/>
    </source>
</evidence>
<dbReference type="PANTHER" id="PTHR46290">
    <property type="entry name" value="DI-N-ACETYLCHITOBIASE"/>
    <property type="match status" value="1"/>
</dbReference>
<dbReference type="AlphaFoldDB" id="F0ZHD0"/>
<dbReference type="InterPro" id="IPR051887">
    <property type="entry name" value="GH18_Domain-Containing"/>
</dbReference>
<dbReference type="OMA" id="ARTAWIN"/>
<dbReference type="GO" id="GO:0009313">
    <property type="term" value="P:oligosaccharide catabolic process"/>
    <property type="evidence" value="ECO:0000318"/>
    <property type="project" value="GO_Central"/>
</dbReference>
<evidence type="ECO:0000256" key="2">
    <source>
        <dbReference type="ARBA" id="ARBA00009336"/>
    </source>
</evidence>
<dbReference type="GO" id="GO:0005764">
    <property type="term" value="C:lysosome"/>
    <property type="evidence" value="ECO:0007669"/>
    <property type="project" value="UniProtKB-SubCell"/>
</dbReference>
<evidence type="ECO:0000256" key="6">
    <source>
        <dbReference type="ARBA" id="ARBA00023228"/>
    </source>
</evidence>
<dbReference type="eggNOG" id="KOG2806">
    <property type="taxonomic scope" value="Eukaryota"/>
</dbReference>
<keyword evidence="12" id="KW-1185">Reference proteome</keyword>
<dbReference type="InterPro" id="IPR011583">
    <property type="entry name" value="Chitinase_II/V-like_cat"/>
</dbReference>
<dbReference type="FunFam" id="3.20.20.80:FF:000250">
    <property type="entry name" value="Probable di-N-acetylchitobiase 1"/>
    <property type="match status" value="1"/>
</dbReference>
<comment type="function">
    <text evidence="8">Involved in the degradation of asparagine-linked glycoproteins. May hydrolyze of N-acetyl-beta-D-glucosamine (1-4)N-acetylglucosamine chitobiose core from the reducing end of the bond.</text>
</comment>
<gene>
    <name evidence="11" type="ORF">DICPUDRAFT_47033</name>
</gene>
<protein>
    <recommendedName>
        <fullName evidence="10">GH18 domain-containing protein</fullName>
    </recommendedName>
</protein>
<dbReference type="VEuPathDB" id="AmoebaDB:DICPUDRAFT_47033"/>
<dbReference type="GO" id="GO:0008061">
    <property type="term" value="F:chitin binding"/>
    <property type="evidence" value="ECO:0007669"/>
    <property type="project" value="InterPro"/>
</dbReference>
<keyword evidence="3 9" id="KW-0732">Signal</keyword>
<dbReference type="FunFam" id="3.10.50.10:FF:000030">
    <property type="entry name" value="Uncharacterized protein"/>
    <property type="match status" value="1"/>
</dbReference>
<keyword evidence="6" id="KW-0458">Lysosome</keyword>
<proteinExistence type="inferred from homology"/>
<dbReference type="STRING" id="5786.F0ZHD0"/>
<evidence type="ECO:0000256" key="7">
    <source>
        <dbReference type="ARBA" id="ARBA00023295"/>
    </source>
</evidence>
<feature type="chain" id="PRO_5003263630" description="GH18 domain-containing protein" evidence="9">
    <location>
        <begin position="20"/>
        <end position="373"/>
    </location>
</feature>
<evidence type="ECO:0000313" key="11">
    <source>
        <dbReference type="EMBL" id="EGC36663.1"/>
    </source>
</evidence>
<evidence type="ECO:0000256" key="5">
    <source>
        <dbReference type="ARBA" id="ARBA00023180"/>
    </source>
</evidence>
<dbReference type="Gene3D" id="3.10.50.10">
    <property type="match status" value="1"/>
</dbReference>
<dbReference type="InterPro" id="IPR029070">
    <property type="entry name" value="Chitinase_insertion_sf"/>
</dbReference>
<feature type="signal peptide" evidence="9">
    <location>
        <begin position="1"/>
        <end position="19"/>
    </location>
</feature>
<dbReference type="PANTHER" id="PTHR46290:SF1">
    <property type="entry name" value="DI-N-ACETYLCHITOBIASE"/>
    <property type="match status" value="1"/>
</dbReference>
<dbReference type="Proteomes" id="UP000001064">
    <property type="component" value="Unassembled WGS sequence"/>
</dbReference>